<gene>
    <name evidence="1" type="ORF">MRATA1EN22A_LOCUS28678</name>
</gene>
<dbReference type="Proteomes" id="UP001162501">
    <property type="component" value="Unassembled WGS sequence"/>
</dbReference>
<feature type="non-terminal residue" evidence="1">
    <location>
        <position position="182"/>
    </location>
</feature>
<accession>A0ACB1KDP6</accession>
<name>A0ACB1KDP6_RANTA</name>
<evidence type="ECO:0000313" key="2">
    <source>
        <dbReference type="Proteomes" id="UP001162501"/>
    </source>
</evidence>
<sequence length="182" mass="20541">MSTALPIIMHFTGCFLQKARRNIPRRSRTSVTSWMKRVSCWPHNKTHSIIDPDEELSEDKVKEVSNSTLEEEALPASVACKADNEHGIQEDLIEELHQAWAEEQSLKTLKAYSAVCEHGKYSGIIPLLRNNLADEDGALLSARWRLLCVPLGFTEDLPVNPACDKTEETPCASKERLFSFFL</sequence>
<evidence type="ECO:0000313" key="1">
    <source>
        <dbReference type="EMBL" id="CAM9119128.1"/>
    </source>
</evidence>
<proteinExistence type="predicted"/>
<comment type="caution">
    <text evidence="1">The sequence shown here is derived from an EMBL/GenBank/DDBJ whole genome shotgun (WGS) entry which is preliminary data.</text>
</comment>
<organism evidence="1 2">
    <name type="scientific">Rangifer tarandus platyrhynchus</name>
    <name type="common">Svalbard reindeer</name>
    <dbReference type="NCBI Taxonomy" id="3082113"/>
    <lineage>
        <taxon>Eukaryota</taxon>
        <taxon>Metazoa</taxon>
        <taxon>Chordata</taxon>
        <taxon>Craniata</taxon>
        <taxon>Vertebrata</taxon>
        <taxon>Euteleostomi</taxon>
        <taxon>Mammalia</taxon>
        <taxon>Eutheria</taxon>
        <taxon>Laurasiatheria</taxon>
        <taxon>Artiodactyla</taxon>
        <taxon>Ruminantia</taxon>
        <taxon>Pecora</taxon>
        <taxon>Cervidae</taxon>
        <taxon>Odocoileinae</taxon>
        <taxon>Rangifer</taxon>
    </lineage>
</organism>
<protein>
    <submittedName>
        <fullName evidence="1">Uncharacterized protein</fullName>
    </submittedName>
</protein>
<dbReference type="EMBL" id="CATOBB020000127">
    <property type="protein sequence ID" value="CAM9119128.1"/>
    <property type="molecule type" value="Genomic_DNA"/>
</dbReference>
<reference evidence="1" key="1">
    <citation type="submission" date="2025-03" db="EMBL/GenBank/DDBJ databases">
        <authorList>
            <consortium name="ELIXIR-Norway"/>
            <consortium name="Elixir Norway"/>
        </authorList>
    </citation>
    <scope>NUCLEOTIDE SEQUENCE</scope>
</reference>